<feature type="domain" description="RNA polymerase sigma factor 70 region 4 type 2" evidence="6">
    <location>
        <begin position="144"/>
        <end position="191"/>
    </location>
</feature>
<dbReference type="InterPro" id="IPR007627">
    <property type="entry name" value="RNA_pol_sigma70_r2"/>
</dbReference>
<dbReference type="Gene3D" id="1.10.1740.10">
    <property type="match status" value="1"/>
</dbReference>
<dbReference type="PANTHER" id="PTHR43133">
    <property type="entry name" value="RNA POLYMERASE ECF-TYPE SIGMA FACTO"/>
    <property type="match status" value="1"/>
</dbReference>
<dbReference type="InterPro" id="IPR036388">
    <property type="entry name" value="WH-like_DNA-bd_sf"/>
</dbReference>
<dbReference type="InterPro" id="IPR013325">
    <property type="entry name" value="RNA_pol_sigma_r2"/>
</dbReference>
<evidence type="ECO:0000256" key="4">
    <source>
        <dbReference type="ARBA" id="ARBA00023163"/>
    </source>
</evidence>
<dbReference type="Pfam" id="PF08281">
    <property type="entry name" value="Sigma70_r4_2"/>
    <property type="match status" value="1"/>
</dbReference>
<evidence type="ECO:0000313" key="7">
    <source>
        <dbReference type="EMBL" id="GAA5163327.1"/>
    </source>
</evidence>
<dbReference type="SUPFAM" id="SSF88946">
    <property type="entry name" value="Sigma2 domain of RNA polymerase sigma factors"/>
    <property type="match status" value="1"/>
</dbReference>
<keyword evidence="3" id="KW-0731">Sigma factor</keyword>
<evidence type="ECO:0000256" key="2">
    <source>
        <dbReference type="ARBA" id="ARBA00023015"/>
    </source>
</evidence>
<protein>
    <submittedName>
        <fullName evidence="7">RNA polymerase sigma factor</fullName>
    </submittedName>
</protein>
<reference evidence="8" key="1">
    <citation type="journal article" date="2019" name="Int. J. Syst. Evol. Microbiol.">
        <title>The Global Catalogue of Microorganisms (GCM) 10K type strain sequencing project: providing services to taxonomists for standard genome sequencing and annotation.</title>
        <authorList>
            <consortium name="The Broad Institute Genomics Platform"/>
            <consortium name="The Broad Institute Genome Sequencing Center for Infectious Disease"/>
            <person name="Wu L."/>
            <person name="Ma J."/>
        </authorList>
    </citation>
    <scope>NUCLEOTIDE SEQUENCE [LARGE SCALE GENOMIC DNA]</scope>
    <source>
        <strain evidence="8">JCM 18715</strain>
    </source>
</reference>
<keyword evidence="4" id="KW-0804">Transcription</keyword>
<comment type="similarity">
    <text evidence="1">Belongs to the sigma-70 factor family. ECF subfamily.</text>
</comment>
<dbReference type="NCBIfam" id="TIGR02937">
    <property type="entry name" value="sigma70-ECF"/>
    <property type="match status" value="1"/>
</dbReference>
<feature type="domain" description="RNA polymerase sigma-70 region 2" evidence="5">
    <location>
        <begin position="31"/>
        <end position="92"/>
    </location>
</feature>
<accession>A0ABP9QK97</accession>
<evidence type="ECO:0000259" key="6">
    <source>
        <dbReference type="Pfam" id="PF08281"/>
    </source>
</evidence>
<evidence type="ECO:0000313" key="8">
    <source>
        <dbReference type="Proteomes" id="UP001500547"/>
    </source>
</evidence>
<dbReference type="CDD" id="cd06171">
    <property type="entry name" value="Sigma70_r4"/>
    <property type="match status" value="1"/>
</dbReference>
<dbReference type="InterPro" id="IPR013249">
    <property type="entry name" value="RNA_pol_sigma70_r4_t2"/>
</dbReference>
<sequence length="205" mass="23108">MVKADRASGAPKNKGIPLSTRVELSDFLASVERRAYKQALYAVRDEQAALDLVQEAMMRLAEKYGQRPAAEFPMLFQRILQNAIRDHGRRQKVRNTWVSLFSAFRGNDDDEDFDLLETLETADDSKPADTPHGQLQQSQTLAVIEREIEKLPARQREAFIMRYWEEMDIAETAAAMGCSEGSVKTHCSRAVHTLAAALRLKGITL</sequence>
<dbReference type="Pfam" id="PF04542">
    <property type="entry name" value="Sigma70_r2"/>
    <property type="match status" value="1"/>
</dbReference>
<evidence type="ECO:0000259" key="5">
    <source>
        <dbReference type="Pfam" id="PF04542"/>
    </source>
</evidence>
<name>A0ABP9QK97_9RHOO</name>
<evidence type="ECO:0000256" key="3">
    <source>
        <dbReference type="ARBA" id="ARBA00023082"/>
    </source>
</evidence>
<organism evidence="7 8">
    <name type="scientific">Viridibacterium curvum</name>
    <dbReference type="NCBI Taxonomy" id="1101404"/>
    <lineage>
        <taxon>Bacteria</taxon>
        <taxon>Pseudomonadati</taxon>
        <taxon>Pseudomonadota</taxon>
        <taxon>Betaproteobacteria</taxon>
        <taxon>Rhodocyclales</taxon>
        <taxon>Rhodocyclaceae</taxon>
        <taxon>Viridibacterium</taxon>
    </lineage>
</organism>
<dbReference type="NCBIfam" id="NF006550">
    <property type="entry name" value="PRK09047.1"/>
    <property type="match status" value="1"/>
</dbReference>
<dbReference type="RefSeq" id="WP_345532300.1">
    <property type="nucleotide sequence ID" value="NZ_BAABLD010000007.1"/>
</dbReference>
<keyword evidence="2" id="KW-0805">Transcription regulation</keyword>
<proteinExistence type="inferred from homology"/>
<dbReference type="InterPro" id="IPR013324">
    <property type="entry name" value="RNA_pol_sigma_r3/r4-like"/>
</dbReference>
<keyword evidence="8" id="KW-1185">Reference proteome</keyword>
<dbReference type="PANTHER" id="PTHR43133:SF64">
    <property type="entry name" value="ECF SIGMA FACTOR"/>
    <property type="match status" value="1"/>
</dbReference>
<gene>
    <name evidence="7" type="ORF">GCM10025770_15330</name>
</gene>
<evidence type="ECO:0000256" key="1">
    <source>
        <dbReference type="ARBA" id="ARBA00010641"/>
    </source>
</evidence>
<dbReference type="Proteomes" id="UP001500547">
    <property type="component" value="Unassembled WGS sequence"/>
</dbReference>
<dbReference type="EMBL" id="BAABLD010000007">
    <property type="protein sequence ID" value="GAA5163327.1"/>
    <property type="molecule type" value="Genomic_DNA"/>
</dbReference>
<dbReference type="SUPFAM" id="SSF88659">
    <property type="entry name" value="Sigma3 and sigma4 domains of RNA polymerase sigma factors"/>
    <property type="match status" value="1"/>
</dbReference>
<comment type="caution">
    <text evidence="7">The sequence shown here is derived from an EMBL/GenBank/DDBJ whole genome shotgun (WGS) entry which is preliminary data.</text>
</comment>
<dbReference type="InterPro" id="IPR039425">
    <property type="entry name" value="RNA_pol_sigma-70-like"/>
</dbReference>
<dbReference type="Gene3D" id="1.10.10.10">
    <property type="entry name" value="Winged helix-like DNA-binding domain superfamily/Winged helix DNA-binding domain"/>
    <property type="match status" value="1"/>
</dbReference>
<dbReference type="InterPro" id="IPR014284">
    <property type="entry name" value="RNA_pol_sigma-70_dom"/>
</dbReference>